<dbReference type="EMBL" id="MW390533">
    <property type="protein sequence ID" value="QQZ47439.1"/>
    <property type="molecule type" value="Genomic_DNA"/>
</dbReference>
<protein>
    <submittedName>
        <fullName evidence="1">Uncharacterized protein</fullName>
    </submittedName>
</protein>
<name>A0A7U1E235_ECOLX</name>
<evidence type="ECO:0000313" key="1">
    <source>
        <dbReference type="EMBL" id="QQZ47439.1"/>
    </source>
</evidence>
<sequence>MGAMVSTDLSQGFCLLHPVSLWPPDNFFSTRTLSVFYLL</sequence>
<geneLocation type="plasmid" evidence="1">
    <name>pESBL3215-IncF</name>
</geneLocation>
<accession>A0A7U1E235</accession>
<keyword evidence="1" id="KW-0614">Plasmid</keyword>
<reference evidence="1" key="1">
    <citation type="journal article" date="2021" name="Sci. Rep.">
        <title>Antibiotic resistance plasmid composition and architecture in Escherichia coli isolates from meat.</title>
        <authorList>
            <person name="Darphorn T.S."/>
            <person name="Bel K."/>
            <person name="Koenders-van Sint Anneland B.B."/>
            <person name="Brul S."/>
            <person name="Ter Kuile B.H."/>
        </authorList>
    </citation>
    <scope>NUCLEOTIDE SEQUENCE</scope>
    <source>
        <strain evidence="1">ESBL3215</strain>
    </source>
</reference>
<proteinExistence type="predicted"/>
<dbReference type="AlphaFoldDB" id="A0A7U1E235"/>
<organism evidence="1">
    <name type="scientific">Escherichia coli</name>
    <dbReference type="NCBI Taxonomy" id="562"/>
    <lineage>
        <taxon>Bacteria</taxon>
        <taxon>Pseudomonadati</taxon>
        <taxon>Pseudomonadota</taxon>
        <taxon>Gammaproteobacteria</taxon>
        <taxon>Enterobacterales</taxon>
        <taxon>Enterobacteriaceae</taxon>
        <taxon>Escherichia</taxon>
    </lineage>
</organism>